<feature type="region of interest" description="Disordered" evidence="1">
    <location>
        <begin position="36"/>
        <end position="81"/>
    </location>
</feature>
<dbReference type="InterPro" id="IPR006311">
    <property type="entry name" value="TAT_signal"/>
</dbReference>
<accession>A0ABS8B0L7</accession>
<evidence type="ECO:0000313" key="3">
    <source>
        <dbReference type="EMBL" id="MCB5178156.1"/>
    </source>
</evidence>
<feature type="compositionally biased region" description="Low complexity" evidence="1">
    <location>
        <begin position="36"/>
        <end position="54"/>
    </location>
</feature>
<evidence type="ECO:0000256" key="1">
    <source>
        <dbReference type="SAM" id="MobiDB-lite"/>
    </source>
</evidence>
<gene>
    <name evidence="3" type="ORF">LG632_01960</name>
</gene>
<dbReference type="RefSeq" id="WP_226724554.1">
    <property type="nucleotide sequence ID" value="NZ_JAJAUY010000004.1"/>
</dbReference>
<feature type="chain" id="PRO_5045247207" description="WxL domain-containing protein" evidence="2">
    <location>
        <begin position="42"/>
        <end position="220"/>
    </location>
</feature>
<sequence length="220" mass="21214">MNRAGGTGRRRGGLRGRAWIAAAGAAALATGLTTPAAPATAATPPGGAAPRTTHAPPPAASGRSERPGRTHAPPAPRTPVLSMTQDGAALTLGAVANGQGGGAAGRIGTVTVLDVRGVPAGSGWTLRGAVTAFTGAGGRPVPGASLTWAPTCAPARGSLGRCTAGPAGAVGPEGAVLASADGGGRFTVDATVLLRLPPYTRTGSYRAVLTLTLTEGPPSP</sequence>
<protein>
    <recommendedName>
        <fullName evidence="5">WxL domain-containing protein</fullName>
    </recommendedName>
</protein>
<name>A0ABS8B0L7_9ACTN</name>
<proteinExistence type="predicted"/>
<keyword evidence="4" id="KW-1185">Reference proteome</keyword>
<evidence type="ECO:0000313" key="4">
    <source>
        <dbReference type="Proteomes" id="UP001199054"/>
    </source>
</evidence>
<organism evidence="3 4">
    <name type="scientific">Streptomyces antimicrobicus</name>
    <dbReference type="NCBI Taxonomy" id="2883108"/>
    <lineage>
        <taxon>Bacteria</taxon>
        <taxon>Bacillati</taxon>
        <taxon>Actinomycetota</taxon>
        <taxon>Actinomycetes</taxon>
        <taxon>Kitasatosporales</taxon>
        <taxon>Streptomycetaceae</taxon>
        <taxon>Streptomyces</taxon>
    </lineage>
</organism>
<dbReference type="PROSITE" id="PS51318">
    <property type="entry name" value="TAT"/>
    <property type="match status" value="1"/>
</dbReference>
<feature type="signal peptide" evidence="2">
    <location>
        <begin position="1"/>
        <end position="41"/>
    </location>
</feature>
<dbReference type="EMBL" id="JAJAUY010000004">
    <property type="protein sequence ID" value="MCB5178156.1"/>
    <property type="molecule type" value="Genomic_DNA"/>
</dbReference>
<evidence type="ECO:0008006" key="5">
    <source>
        <dbReference type="Google" id="ProtNLM"/>
    </source>
</evidence>
<reference evidence="3 4" key="1">
    <citation type="submission" date="2021-10" db="EMBL/GenBank/DDBJ databases">
        <title>Streptomyces sp. strain SMC 277, a novel streptomycete isolated from soil.</title>
        <authorList>
            <person name="Chanama M."/>
        </authorList>
    </citation>
    <scope>NUCLEOTIDE SEQUENCE [LARGE SCALE GENOMIC DNA]</scope>
    <source>
        <strain evidence="3 4">SMC 277</strain>
    </source>
</reference>
<keyword evidence="2" id="KW-0732">Signal</keyword>
<comment type="caution">
    <text evidence="3">The sequence shown here is derived from an EMBL/GenBank/DDBJ whole genome shotgun (WGS) entry which is preliminary data.</text>
</comment>
<dbReference type="Proteomes" id="UP001199054">
    <property type="component" value="Unassembled WGS sequence"/>
</dbReference>
<evidence type="ECO:0000256" key="2">
    <source>
        <dbReference type="SAM" id="SignalP"/>
    </source>
</evidence>